<dbReference type="InterPro" id="IPR029044">
    <property type="entry name" value="Nucleotide-diphossugar_trans"/>
</dbReference>
<reference evidence="4 5" key="1">
    <citation type="submission" date="2016-10" db="EMBL/GenBank/DDBJ databases">
        <authorList>
            <person name="de Groot N.N."/>
        </authorList>
    </citation>
    <scope>NUCLEOTIDE SEQUENCE [LARGE SCALE GENOMIC DNA]</scope>
    <source>
        <strain evidence="4 5">CGMCC 4.6945</strain>
    </source>
</reference>
<evidence type="ECO:0000259" key="3">
    <source>
        <dbReference type="Pfam" id="PF12804"/>
    </source>
</evidence>
<accession>A0A1I0ZG68</accession>
<keyword evidence="5" id="KW-1185">Reference proteome</keyword>
<dbReference type="SUPFAM" id="SSF53448">
    <property type="entry name" value="Nucleotide-diphospho-sugar transferases"/>
    <property type="match status" value="1"/>
</dbReference>
<gene>
    <name evidence="4" type="ORF">SAMN05421867_11138</name>
</gene>
<organism evidence="4 5">
    <name type="scientific">Cellulomonas marina</name>
    <dbReference type="NCBI Taxonomy" id="988821"/>
    <lineage>
        <taxon>Bacteria</taxon>
        <taxon>Bacillati</taxon>
        <taxon>Actinomycetota</taxon>
        <taxon>Actinomycetes</taxon>
        <taxon>Micrococcales</taxon>
        <taxon>Cellulomonadaceae</taxon>
        <taxon>Cellulomonas</taxon>
    </lineage>
</organism>
<dbReference type="STRING" id="988821.SAMN05421867_11138"/>
<dbReference type="InterPro" id="IPR025877">
    <property type="entry name" value="MobA-like_NTP_Trfase"/>
</dbReference>
<feature type="compositionally biased region" description="Basic and acidic residues" evidence="2">
    <location>
        <begin position="8"/>
        <end position="26"/>
    </location>
</feature>
<proteinExistence type="predicted"/>
<name>A0A1I0ZG68_9CELL</name>
<dbReference type="Proteomes" id="UP000199012">
    <property type="component" value="Unassembled WGS sequence"/>
</dbReference>
<dbReference type="Gene3D" id="3.90.550.10">
    <property type="entry name" value="Spore Coat Polysaccharide Biosynthesis Protein SpsA, Chain A"/>
    <property type="match status" value="1"/>
</dbReference>
<evidence type="ECO:0000256" key="1">
    <source>
        <dbReference type="ARBA" id="ARBA00022679"/>
    </source>
</evidence>
<evidence type="ECO:0000256" key="2">
    <source>
        <dbReference type="SAM" id="MobiDB-lite"/>
    </source>
</evidence>
<dbReference type="Pfam" id="PF12804">
    <property type="entry name" value="NTP_transf_3"/>
    <property type="match status" value="1"/>
</dbReference>
<feature type="domain" description="MobA-like NTP transferase" evidence="3">
    <location>
        <begin position="30"/>
        <end position="188"/>
    </location>
</feature>
<feature type="region of interest" description="Disordered" evidence="2">
    <location>
        <begin position="217"/>
        <end position="243"/>
    </location>
</feature>
<dbReference type="EMBL" id="FOKA01000011">
    <property type="protein sequence ID" value="SFB24645.1"/>
    <property type="molecule type" value="Genomic_DNA"/>
</dbReference>
<dbReference type="AlphaFoldDB" id="A0A1I0ZG68"/>
<feature type="region of interest" description="Disordered" evidence="2">
    <location>
        <begin position="1"/>
        <end position="26"/>
    </location>
</feature>
<evidence type="ECO:0000313" key="4">
    <source>
        <dbReference type="EMBL" id="SFB24645.1"/>
    </source>
</evidence>
<dbReference type="RefSeq" id="WP_090033489.1">
    <property type="nucleotide sequence ID" value="NZ_BONM01000007.1"/>
</dbReference>
<protein>
    <submittedName>
        <fullName evidence="4">Molybdopterin-guanine dinucleotide biosynthesis protein A</fullName>
    </submittedName>
</protein>
<evidence type="ECO:0000313" key="5">
    <source>
        <dbReference type="Proteomes" id="UP000199012"/>
    </source>
</evidence>
<dbReference type="OrthoDB" id="4408226at2"/>
<dbReference type="PANTHER" id="PTHR19136">
    <property type="entry name" value="MOLYBDENUM COFACTOR GUANYLYLTRANSFERASE"/>
    <property type="match status" value="1"/>
</dbReference>
<dbReference type="GO" id="GO:0016779">
    <property type="term" value="F:nucleotidyltransferase activity"/>
    <property type="evidence" value="ECO:0007669"/>
    <property type="project" value="UniProtKB-ARBA"/>
</dbReference>
<keyword evidence="1" id="KW-0808">Transferase</keyword>
<dbReference type="PANTHER" id="PTHR19136:SF81">
    <property type="entry name" value="MOLYBDENUM COFACTOR GUANYLYLTRANSFERASE"/>
    <property type="match status" value="1"/>
</dbReference>
<sequence length="243" mass="24238">MAGATGDGPDREPTLEPGREPGRQHRDVLVVVTAGGTGGRLGGVDKVHLPLTDDGAGPSLLDALVAALPPVPVVVVGPHGVDGRADVGGRTVLVAREDPPGGGPLAGVAAGLSAGLARGPAAPAGSHAVLVVLAGDQPWAGPVVPRLLAALGPGSRSDAAVGVDATGRRQPLLAAYRLPAVAALLAGHVHDRPARLLLEGLQVVEVPLAPDEALDVDTPADLARARTIARHRPRPPEEPAPGD</sequence>